<name>A0A6M4HBL9_9PROT</name>
<dbReference type="Gene3D" id="3.30.1380.10">
    <property type="match status" value="1"/>
</dbReference>
<dbReference type="KEGG" id="upl:DSM104440_02176"/>
<evidence type="ECO:0000313" key="3">
    <source>
        <dbReference type="Proteomes" id="UP000503096"/>
    </source>
</evidence>
<evidence type="ECO:0000313" key="2">
    <source>
        <dbReference type="EMBL" id="QJR15357.1"/>
    </source>
</evidence>
<accession>A0A6M4HBL9</accession>
<dbReference type="EMBL" id="CP053073">
    <property type="protein sequence ID" value="QJR15357.1"/>
    <property type="molecule type" value="Genomic_DNA"/>
</dbReference>
<dbReference type="SUPFAM" id="SSF55166">
    <property type="entry name" value="Hedgehog/DD-peptidase"/>
    <property type="match status" value="1"/>
</dbReference>
<feature type="domain" description="Peptidase M15A C-terminal" evidence="1">
    <location>
        <begin position="9"/>
        <end position="123"/>
    </location>
</feature>
<dbReference type="Proteomes" id="UP000503096">
    <property type="component" value="Chromosome"/>
</dbReference>
<dbReference type="InParanoid" id="A0A6M4HBL9"/>
<keyword evidence="3" id="KW-1185">Reference proteome</keyword>
<dbReference type="Pfam" id="PF08291">
    <property type="entry name" value="Peptidase_M15_3"/>
    <property type="match status" value="1"/>
</dbReference>
<sequence length="157" mass="16980">MPKRRITEHFTMDELVFSQTALRLGIDNTPTAETQRNLVLLARFLEDVRALLGDSPLVISSGYRSPALNQRIGGSLNSAHMSGLAADFTVPAAGTVLQVCRVIERSGLGFEQLIHEFGGWVHLAIPPAGRAASRRVNSIFAGTGYMAGIRPKPTPIE</sequence>
<dbReference type="InterPro" id="IPR013230">
    <property type="entry name" value="Peptidase_M15A_C"/>
</dbReference>
<proteinExistence type="predicted"/>
<organism evidence="2 3">
    <name type="scientific">Usitatibacter palustris</name>
    <dbReference type="NCBI Taxonomy" id="2732487"/>
    <lineage>
        <taxon>Bacteria</taxon>
        <taxon>Pseudomonadati</taxon>
        <taxon>Pseudomonadota</taxon>
        <taxon>Betaproteobacteria</taxon>
        <taxon>Nitrosomonadales</taxon>
        <taxon>Usitatibacteraceae</taxon>
        <taxon>Usitatibacter</taxon>
    </lineage>
</organism>
<evidence type="ECO:0000259" key="1">
    <source>
        <dbReference type="Pfam" id="PF08291"/>
    </source>
</evidence>
<protein>
    <recommendedName>
        <fullName evidence="1">Peptidase M15A C-terminal domain-containing protein</fullName>
    </recommendedName>
</protein>
<dbReference type="AlphaFoldDB" id="A0A6M4HBL9"/>
<dbReference type="InterPro" id="IPR009045">
    <property type="entry name" value="Zn_M74/Hedgehog-like"/>
</dbReference>
<dbReference type="RefSeq" id="WP_171162559.1">
    <property type="nucleotide sequence ID" value="NZ_CP053073.1"/>
</dbReference>
<gene>
    <name evidence="2" type="ORF">DSM104440_02176</name>
</gene>
<reference evidence="2 3" key="1">
    <citation type="submission" date="2020-04" db="EMBL/GenBank/DDBJ databases">
        <title>Usitatibacter rugosus gen. nov., sp. nov. and Usitatibacter palustris sp. nov., novel members of Usitatibacteraceae fam. nov. within the order Nitrosomonadales isolated from soil.</title>
        <authorList>
            <person name="Huber K.J."/>
            <person name="Neumann-Schaal M."/>
            <person name="Geppert A."/>
            <person name="Luckner M."/>
            <person name="Wanner G."/>
            <person name="Overmann J."/>
        </authorList>
    </citation>
    <scope>NUCLEOTIDE SEQUENCE [LARGE SCALE GENOMIC DNA]</scope>
    <source>
        <strain evidence="2 3">Swamp67</strain>
    </source>
</reference>